<comment type="catalytic activity">
    <reaction evidence="6">
        <text>[ADP-thiazole synthase]-L-cysteine + glycine + NAD(+) = [ADP-thiazole synthase]-dehydroalanine + ADP-5-ethyl-4-methylthiazole-2-carboxylate + nicotinamide + 3 H2O + 2 H(+)</text>
        <dbReference type="Rhea" id="RHEA:55708"/>
        <dbReference type="Rhea" id="RHEA-COMP:14264"/>
        <dbReference type="Rhea" id="RHEA-COMP:14265"/>
        <dbReference type="ChEBI" id="CHEBI:15377"/>
        <dbReference type="ChEBI" id="CHEBI:15378"/>
        <dbReference type="ChEBI" id="CHEBI:17154"/>
        <dbReference type="ChEBI" id="CHEBI:29950"/>
        <dbReference type="ChEBI" id="CHEBI:57305"/>
        <dbReference type="ChEBI" id="CHEBI:57540"/>
        <dbReference type="ChEBI" id="CHEBI:90873"/>
        <dbReference type="ChEBI" id="CHEBI:139151"/>
        <dbReference type="EC" id="2.4.2.60"/>
    </reaction>
</comment>
<protein>
    <recommendedName>
        <fullName evidence="7">cysteine-dependent adenosine diphosphate thiazole synthase</fullName>
        <ecNumber evidence="7">2.4.2.60</ecNumber>
    </recommendedName>
</protein>
<dbReference type="InterPro" id="IPR036188">
    <property type="entry name" value="FAD/NAD-bd_sf"/>
</dbReference>
<dbReference type="STRING" id="431595.K3WYF8"/>
<keyword evidence="9" id="KW-1185">Reference proteome</keyword>
<dbReference type="VEuPathDB" id="FungiDB:PYU1_G009988"/>
<dbReference type="NCBIfam" id="TIGR00292">
    <property type="entry name" value="sulfide-dependent adenosine diphosphate thiazole synthase"/>
    <property type="match status" value="1"/>
</dbReference>
<dbReference type="OMA" id="MFPRIVV"/>
<evidence type="ECO:0000256" key="6">
    <source>
        <dbReference type="ARBA" id="ARBA00052768"/>
    </source>
</evidence>
<dbReference type="GO" id="GO:0009228">
    <property type="term" value="P:thiamine biosynthetic process"/>
    <property type="evidence" value="ECO:0007669"/>
    <property type="project" value="UniProtKB-KW"/>
</dbReference>
<dbReference type="Proteomes" id="UP000019132">
    <property type="component" value="Unassembled WGS sequence"/>
</dbReference>
<keyword evidence="3" id="KW-0784">Thiamine biosynthesis</keyword>
<sequence length="284" mass="30147">MSKNPVKESEVSREMTTRYFKDMYDFADSDVIIAGAGSAGLVAAYELSKYPNVRVALIEQSVAPGGGAWLGGQLFSSMIVRKPADAFLDELDIPYETTENHVVIKHAALFTSTVMSKLLRAPNVKLFNATAIEDLIIKNGRVGGVVTNWTLVTLNHGTQSCMDPNVMEGKVLISACGHDGPMGASGVKRLQNIGMVDHVPGMGCLDMAAAEDAIVNGTKEIVPGMIVCGMEVAELEGAPRMGPTFGAMMISGQKAAHIALECLGVKNTIRPNHLSEEEALAKAA</sequence>
<evidence type="ECO:0000256" key="2">
    <source>
        <dbReference type="ARBA" id="ARBA00022723"/>
    </source>
</evidence>
<organism evidence="8 9">
    <name type="scientific">Globisporangium ultimum (strain ATCC 200006 / CBS 805.95 / DAOM BR144)</name>
    <name type="common">Pythium ultimum</name>
    <dbReference type="NCBI Taxonomy" id="431595"/>
    <lineage>
        <taxon>Eukaryota</taxon>
        <taxon>Sar</taxon>
        <taxon>Stramenopiles</taxon>
        <taxon>Oomycota</taxon>
        <taxon>Peronosporomycetes</taxon>
        <taxon>Pythiales</taxon>
        <taxon>Pythiaceae</taxon>
        <taxon>Globisporangium</taxon>
    </lineage>
</organism>
<reference evidence="8" key="3">
    <citation type="submission" date="2015-02" db="UniProtKB">
        <authorList>
            <consortium name="EnsemblProtists"/>
        </authorList>
    </citation>
    <scope>IDENTIFICATION</scope>
    <source>
        <strain evidence="8">DAOM BR144</strain>
    </source>
</reference>
<dbReference type="GO" id="GO:0160205">
    <property type="term" value="F:cysteine-dependent adenosine diphosphate thiazole synthase activity"/>
    <property type="evidence" value="ECO:0007669"/>
    <property type="project" value="UniProtKB-EC"/>
</dbReference>
<keyword evidence="2" id="KW-0479">Metal-binding</keyword>
<dbReference type="GO" id="GO:0046872">
    <property type="term" value="F:metal ion binding"/>
    <property type="evidence" value="ECO:0007669"/>
    <property type="project" value="UniProtKB-KW"/>
</dbReference>
<dbReference type="PANTHER" id="PTHR43422:SF3">
    <property type="entry name" value="THIAMINE THIAZOLE SYNTHASE"/>
    <property type="match status" value="1"/>
</dbReference>
<dbReference type="FunFam" id="3.50.50.60:FF:000070">
    <property type="entry name" value="Thiamine thiazole synthase, chloroplastic"/>
    <property type="match status" value="1"/>
</dbReference>
<dbReference type="InParanoid" id="K3WYF8"/>
<dbReference type="InterPro" id="IPR002922">
    <property type="entry name" value="Thi4_fam"/>
</dbReference>
<dbReference type="Gene3D" id="6.10.250.2840">
    <property type="match status" value="1"/>
</dbReference>
<evidence type="ECO:0000256" key="7">
    <source>
        <dbReference type="ARBA" id="ARBA00067041"/>
    </source>
</evidence>
<dbReference type="SUPFAM" id="SSF51905">
    <property type="entry name" value="FAD/NAD(P)-binding domain"/>
    <property type="match status" value="1"/>
</dbReference>
<accession>K3WYF8</accession>
<name>K3WYF8_GLOUD</name>
<evidence type="ECO:0000313" key="8">
    <source>
        <dbReference type="EnsemblProtists" id="PYU1_T010007"/>
    </source>
</evidence>
<dbReference type="AlphaFoldDB" id="K3WYF8"/>
<keyword evidence="5" id="KW-0520">NAD</keyword>
<evidence type="ECO:0000256" key="5">
    <source>
        <dbReference type="ARBA" id="ARBA00023027"/>
    </source>
</evidence>
<dbReference type="Gene3D" id="3.50.50.60">
    <property type="entry name" value="FAD/NAD(P)-binding domain"/>
    <property type="match status" value="1"/>
</dbReference>
<evidence type="ECO:0000256" key="3">
    <source>
        <dbReference type="ARBA" id="ARBA00022977"/>
    </source>
</evidence>
<keyword evidence="1" id="KW-0808">Transferase</keyword>
<dbReference type="GO" id="GO:0005737">
    <property type="term" value="C:cytoplasm"/>
    <property type="evidence" value="ECO:0007669"/>
    <property type="project" value="UniProtKB-ARBA"/>
</dbReference>
<evidence type="ECO:0000256" key="1">
    <source>
        <dbReference type="ARBA" id="ARBA00022679"/>
    </source>
</evidence>
<dbReference type="HOGENOM" id="CLU_053727_1_0_1"/>
<dbReference type="Pfam" id="PF01946">
    <property type="entry name" value="Thi4"/>
    <property type="match status" value="1"/>
</dbReference>
<reference evidence="9" key="1">
    <citation type="journal article" date="2010" name="Genome Biol.">
        <title>Genome sequence of the necrotrophic plant pathogen Pythium ultimum reveals original pathogenicity mechanisms and effector repertoire.</title>
        <authorList>
            <person name="Levesque C.A."/>
            <person name="Brouwer H."/>
            <person name="Cano L."/>
            <person name="Hamilton J.P."/>
            <person name="Holt C."/>
            <person name="Huitema E."/>
            <person name="Raffaele S."/>
            <person name="Robideau G.P."/>
            <person name="Thines M."/>
            <person name="Win J."/>
            <person name="Zerillo M.M."/>
            <person name="Beakes G.W."/>
            <person name="Boore J.L."/>
            <person name="Busam D."/>
            <person name="Dumas B."/>
            <person name="Ferriera S."/>
            <person name="Fuerstenberg S.I."/>
            <person name="Gachon C.M."/>
            <person name="Gaulin E."/>
            <person name="Govers F."/>
            <person name="Grenville-Briggs L."/>
            <person name="Horner N."/>
            <person name="Hostetler J."/>
            <person name="Jiang R.H."/>
            <person name="Johnson J."/>
            <person name="Krajaejun T."/>
            <person name="Lin H."/>
            <person name="Meijer H.J."/>
            <person name="Moore B."/>
            <person name="Morris P."/>
            <person name="Phuntmart V."/>
            <person name="Puiu D."/>
            <person name="Shetty J."/>
            <person name="Stajich J.E."/>
            <person name="Tripathy S."/>
            <person name="Wawra S."/>
            <person name="van West P."/>
            <person name="Whitty B.R."/>
            <person name="Coutinho P.M."/>
            <person name="Henrissat B."/>
            <person name="Martin F."/>
            <person name="Thomas P.D."/>
            <person name="Tyler B.M."/>
            <person name="De Vries R.P."/>
            <person name="Kamoun S."/>
            <person name="Yandell M."/>
            <person name="Tisserat N."/>
            <person name="Buell C.R."/>
        </authorList>
    </citation>
    <scope>NUCLEOTIDE SEQUENCE</scope>
    <source>
        <strain evidence="9">DAOM:BR144</strain>
    </source>
</reference>
<evidence type="ECO:0000313" key="9">
    <source>
        <dbReference type="Proteomes" id="UP000019132"/>
    </source>
</evidence>
<reference evidence="9" key="2">
    <citation type="submission" date="2010-04" db="EMBL/GenBank/DDBJ databases">
        <authorList>
            <person name="Buell R."/>
            <person name="Hamilton J."/>
            <person name="Hostetler J."/>
        </authorList>
    </citation>
    <scope>NUCLEOTIDE SEQUENCE [LARGE SCALE GENOMIC DNA]</scope>
    <source>
        <strain evidence="9">DAOM:BR144</strain>
    </source>
</reference>
<dbReference type="EMBL" id="GL376624">
    <property type="status" value="NOT_ANNOTATED_CDS"/>
    <property type="molecule type" value="Genomic_DNA"/>
</dbReference>
<dbReference type="eggNOG" id="KOG2960">
    <property type="taxonomic scope" value="Eukaryota"/>
</dbReference>
<dbReference type="EC" id="2.4.2.60" evidence="7"/>
<keyword evidence="4" id="KW-0408">Iron</keyword>
<dbReference type="EnsemblProtists" id="PYU1_T010007">
    <property type="protein sequence ID" value="PYU1_T010007"/>
    <property type="gene ID" value="PYU1_G009988"/>
</dbReference>
<proteinExistence type="predicted"/>
<dbReference type="PANTHER" id="PTHR43422">
    <property type="entry name" value="THIAMINE THIAZOLE SYNTHASE"/>
    <property type="match status" value="1"/>
</dbReference>
<evidence type="ECO:0000256" key="4">
    <source>
        <dbReference type="ARBA" id="ARBA00023004"/>
    </source>
</evidence>